<feature type="transmembrane region" description="Helical" evidence="2">
    <location>
        <begin position="437"/>
        <end position="457"/>
    </location>
</feature>
<dbReference type="GO" id="GO:0016020">
    <property type="term" value="C:membrane"/>
    <property type="evidence" value="ECO:0007669"/>
    <property type="project" value="InterPro"/>
</dbReference>
<comment type="caution">
    <text evidence="3">The sequence shown here is derived from an EMBL/GenBank/DDBJ whole genome shotgun (WGS) entry which is preliminary data.</text>
</comment>
<dbReference type="Proteomes" id="UP001160483">
    <property type="component" value="Unassembled WGS sequence"/>
</dbReference>
<keyword evidence="2" id="KW-0472">Membrane</keyword>
<feature type="transmembrane region" description="Helical" evidence="2">
    <location>
        <begin position="147"/>
        <end position="170"/>
    </location>
</feature>
<gene>
    <name evidence="4" type="ORF">PBS001_LOCUS3507</name>
    <name evidence="3" type="ORF">PBS003_LOCUS2800</name>
</gene>
<keyword evidence="5" id="KW-1185">Reference proteome</keyword>
<feature type="transmembrane region" description="Helical" evidence="2">
    <location>
        <begin position="291"/>
        <end position="312"/>
    </location>
</feature>
<dbReference type="PANTHER" id="PTHR11206">
    <property type="entry name" value="MULTIDRUG RESISTANCE PROTEIN"/>
    <property type="match status" value="1"/>
</dbReference>
<proteinExistence type="inferred from homology"/>
<feature type="transmembrane region" description="Helical" evidence="2">
    <location>
        <begin position="406"/>
        <end position="425"/>
    </location>
</feature>
<dbReference type="EMBL" id="CAKKTJ010000132">
    <property type="protein sequence ID" value="CAH0475992.1"/>
    <property type="molecule type" value="Genomic_DNA"/>
</dbReference>
<protein>
    <submittedName>
        <fullName evidence="3">Uncharacterized protein</fullName>
    </submittedName>
</protein>
<organism evidence="3 6">
    <name type="scientific">Peronospora belbahrii</name>
    <dbReference type="NCBI Taxonomy" id="622444"/>
    <lineage>
        <taxon>Eukaryota</taxon>
        <taxon>Sar</taxon>
        <taxon>Stramenopiles</taxon>
        <taxon>Oomycota</taxon>
        <taxon>Peronosporomycetes</taxon>
        <taxon>Peronosporales</taxon>
        <taxon>Peronosporaceae</taxon>
        <taxon>Peronospora</taxon>
    </lineage>
</organism>
<feature type="transmembrane region" description="Helical" evidence="2">
    <location>
        <begin position="104"/>
        <end position="127"/>
    </location>
</feature>
<feature type="transmembrane region" description="Helical" evidence="2">
    <location>
        <begin position="255"/>
        <end position="271"/>
    </location>
</feature>
<dbReference type="InterPro" id="IPR002528">
    <property type="entry name" value="MATE_fam"/>
</dbReference>
<keyword evidence="2" id="KW-1133">Transmembrane helix</keyword>
<sequence>MKESTPLLSLATPHPEEEEPVDVTAEFWSLTWMAFQVSLSTFARIALISVDSAYLGHLGTSSLAAASLASTWTNVPLAGVWSGATALVTLCGQAWGAKNGTLAGIWLQLGLVLVSFLSLPVILWYWWCIGYLLEFSTDDQEVLELGIRFARILSLSIWPSLIYACVRLYFQSMGIMSPVTIVGTLSIGVACAANSILIFGVFNWKGMGFNGSPIATVIAAWFQPISLIAYCILYKKMHLQAWAGWQVSAFTRDRLKMFISIAGPVAANSMVSNLANSALTLVAAKLGSNVIAANAMISGLWSLLWALFWGYGSATQIRVANYLGAGRPKAARVLGFLGFLCTVCTVVVLAIATFAMRETLFRLYSNDDTLLQLCMLVQPIFITGYMIESVEILISSVLAGMGEVSVTAWVSSLSVWCIELPIAYFGGVTFRLGFSALWYGVCMMELVKLSIFTFVLIRIDWAKMAKRAVRNMDASNDTNAGVERESLQYAMTEGGNTLGSLAPVVRSPAAQELMTPCGRRRQWDQMEDGPLLRSPFFTRTPRSDTFARA</sequence>
<dbReference type="NCBIfam" id="TIGR00797">
    <property type="entry name" value="matE"/>
    <property type="match status" value="1"/>
</dbReference>
<comment type="similarity">
    <text evidence="1">Belongs to the multi antimicrobial extrusion (MATE) (TC 2.A.66.1) family.</text>
</comment>
<dbReference type="AlphaFoldDB" id="A0AAU9KUY0"/>
<feature type="transmembrane region" description="Helical" evidence="2">
    <location>
        <begin position="182"/>
        <end position="202"/>
    </location>
</feature>
<evidence type="ECO:0000313" key="5">
    <source>
        <dbReference type="Proteomes" id="UP001158986"/>
    </source>
</evidence>
<dbReference type="GO" id="GO:0015297">
    <property type="term" value="F:antiporter activity"/>
    <property type="evidence" value="ECO:0007669"/>
    <property type="project" value="InterPro"/>
</dbReference>
<evidence type="ECO:0000313" key="6">
    <source>
        <dbReference type="Proteomes" id="UP001160483"/>
    </source>
</evidence>
<keyword evidence="2" id="KW-0812">Transmembrane</keyword>
<feature type="transmembrane region" description="Helical" evidence="2">
    <location>
        <begin position="376"/>
        <end position="399"/>
    </location>
</feature>
<reference evidence="3 5" key="1">
    <citation type="submission" date="2021-11" db="EMBL/GenBank/DDBJ databases">
        <authorList>
            <person name="Islam A."/>
            <person name="Islam S."/>
            <person name="Flora M.S."/>
            <person name="Rahman M."/>
            <person name="Ziaur R.M."/>
            <person name="Epstein J.H."/>
            <person name="Hassan M."/>
            <person name="Klassen M."/>
            <person name="Woodard K."/>
            <person name="Webb A."/>
            <person name="Webby R.J."/>
            <person name="El Zowalaty M.E."/>
        </authorList>
    </citation>
    <scope>NUCLEOTIDE SEQUENCE</scope>
    <source>
        <strain evidence="4">Pbs1</strain>
        <strain evidence="3">Pbs3</strain>
    </source>
</reference>
<dbReference type="Proteomes" id="UP001158986">
    <property type="component" value="Unassembled WGS sequence"/>
</dbReference>
<name>A0AAU9KUY0_9STRA</name>
<evidence type="ECO:0000256" key="1">
    <source>
        <dbReference type="ARBA" id="ARBA00010199"/>
    </source>
</evidence>
<evidence type="ECO:0000256" key="2">
    <source>
        <dbReference type="SAM" id="Phobius"/>
    </source>
</evidence>
<accession>A0AAU9KUY0</accession>
<dbReference type="EMBL" id="CAKLCB010000210">
    <property type="protein sequence ID" value="CAH0516870.1"/>
    <property type="molecule type" value="Genomic_DNA"/>
</dbReference>
<evidence type="ECO:0000313" key="3">
    <source>
        <dbReference type="EMBL" id="CAH0475992.1"/>
    </source>
</evidence>
<feature type="transmembrane region" description="Helical" evidence="2">
    <location>
        <begin position="78"/>
        <end position="97"/>
    </location>
</feature>
<evidence type="ECO:0000313" key="4">
    <source>
        <dbReference type="EMBL" id="CAH0516870.1"/>
    </source>
</evidence>
<feature type="transmembrane region" description="Helical" evidence="2">
    <location>
        <begin position="333"/>
        <end position="356"/>
    </location>
</feature>
<feature type="transmembrane region" description="Helical" evidence="2">
    <location>
        <begin position="214"/>
        <end position="234"/>
    </location>
</feature>
<dbReference type="GO" id="GO:0042910">
    <property type="term" value="F:xenobiotic transmembrane transporter activity"/>
    <property type="evidence" value="ECO:0007669"/>
    <property type="project" value="InterPro"/>
</dbReference>
<dbReference type="Pfam" id="PF01554">
    <property type="entry name" value="MatE"/>
    <property type="match status" value="2"/>
</dbReference>